<evidence type="ECO:0000313" key="3">
    <source>
        <dbReference type="Proteomes" id="UP000093962"/>
    </source>
</evidence>
<feature type="region of interest" description="Disordered" evidence="1">
    <location>
        <begin position="146"/>
        <end position="169"/>
    </location>
</feature>
<organism evidence="2 3">
    <name type="scientific">Mycolicibacterium mucogenicum</name>
    <name type="common">Mycobacterium mucogenicum</name>
    <dbReference type="NCBI Taxonomy" id="56689"/>
    <lineage>
        <taxon>Bacteria</taxon>
        <taxon>Bacillati</taxon>
        <taxon>Actinomycetota</taxon>
        <taxon>Actinomycetes</taxon>
        <taxon>Mycobacteriales</taxon>
        <taxon>Mycobacteriaceae</taxon>
        <taxon>Mycolicibacterium</taxon>
    </lineage>
</organism>
<feature type="compositionally biased region" description="Basic and acidic residues" evidence="1">
    <location>
        <begin position="150"/>
        <end position="169"/>
    </location>
</feature>
<feature type="region of interest" description="Disordered" evidence="1">
    <location>
        <begin position="1"/>
        <end position="49"/>
    </location>
</feature>
<feature type="region of interest" description="Disordered" evidence="1">
    <location>
        <begin position="377"/>
        <end position="425"/>
    </location>
</feature>
<gene>
    <name evidence="2" type="ORF">A5642_09860</name>
</gene>
<accession>A0A1A0N1W9</accession>
<proteinExistence type="predicted"/>
<feature type="compositionally biased region" description="Pro residues" evidence="1">
    <location>
        <begin position="9"/>
        <end position="43"/>
    </location>
</feature>
<evidence type="ECO:0000256" key="1">
    <source>
        <dbReference type="SAM" id="MobiDB-lite"/>
    </source>
</evidence>
<dbReference type="AlphaFoldDB" id="A0A1A0N1W9"/>
<sequence length="442" mass="48213">MTTTEPGNTPKPTPRPGPPRPGPKPSAVPHHPPAPPVAAPPTCDPHRFGRVDDDGTVWLITAAGERKIASWQAGDAEAAYAHFGRRYDDLSTEVALLEHRLGSGSGDARKIKSAAATLLESLPEASVLGDVDALTARLTTIVEQAGASAQEERAKRDEHRAAQTARKEALAAEAEEIGANSTQWKASGDRLRAILDEWRTITGLDRRVDDALWKRYSAAREAFNRRRGSHFAELDRERVGVRQAKEALCERAEALSGSTDWGATAATFRDLLTQWKAAGRAAKDVDDALWKRFKAAQDTFFSARNAVNAEKDAEFNANADAKAELLAEAEKIDISDVDAARAAFRAIGDKWDAIGKASRDRTAELERRLRAVEKKIRDAAQSGWSDPEAQARADQFRERAEQFERQAEKAEAAGKAKDAEKARASAAQWREWADAASAAIKK</sequence>
<dbReference type="Proteomes" id="UP000093962">
    <property type="component" value="Unassembled WGS sequence"/>
</dbReference>
<protein>
    <submittedName>
        <fullName evidence="2">DNA repair ATPase</fullName>
    </submittedName>
</protein>
<dbReference type="InterPro" id="IPR007139">
    <property type="entry name" value="DUF349"/>
</dbReference>
<reference evidence="2 3" key="1">
    <citation type="submission" date="2016-06" db="EMBL/GenBank/DDBJ databases">
        <authorList>
            <person name="Kjaerup R.B."/>
            <person name="Dalgaard T.S."/>
            <person name="Juul-Madsen H.R."/>
        </authorList>
    </citation>
    <scope>NUCLEOTIDE SEQUENCE [LARGE SCALE GENOMIC DNA]</scope>
    <source>
        <strain evidence="2 3">1199456.5</strain>
    </source>
</reference>
<dbReference type="OrthoDB" id="5422202at2"/>
<dbReference type="Pfam" id="PF03993">
    <property type="entry name" value="DUF349"/>
    <property type="match status" value="3"/>
</dbReference>
<evidence type="ECO:0000313" key="2">
    <source>
        <dbReference type="EMBL" id="OBA91759.1"/>
    </source>
</evidence>
<name>A0A1A0N1W9_MYCMU</name>
<dbReference type="RefSeq" id="WP_064857496.1">
    <property type="nucleotide sequence ID" value="NZ_LZSF01000026.1"/>
</dbReference>
<comment type="caution">
    <text evidence="2">The sequence shown here is derived from an EMBL/GenBank/DDBJ whole genome shotgun (WGS) entry which is preliminary data.</text>
</comment>
<dbReference type="EMBL" id="LZSF01000026">
    <property type="protein sequence ID" value="OBA91759.1"/>
    <property type="molecule type" value="Genomic_DNA"/>
</dbReference>
<feature type="compositionally biased region" description="Basic and acidic residues" evidence="1">
    <location>
        <begin position="389"/>
        <end position="423"/>
    </location>
</feature>